<dbReference type="SUPFAM" id="SSF141868">
    <property type="entry name" value="EAL domain-like"/>
    <property type="match status" value="1"/>
</dbReference>
<dbReference type="HOGENOM" id="CLU_758485_0_0_0"/>
<dbReference type="CDD" id="cd00060">
    <property type="entry name" value="FHA"/>
    <property type="match status" value="1"/>
</dbReference>
<feature type="domain" description="EAL" evidence="2">
    <location>
        <begin position="136"/>
        <end position="381"/>
    </location>
</feature>
<sequence length="381" mass="41692">MNHSGLNASPNSHDREFAAPPQWSLEGCLPDHASISRIPLKTYPFCAGRNSTCELQVASPNVSKQHAALQRIDDKLIIEDLGSTNGTFVNGHSISQPTFVGHGDLIQLADVEFRLLLSSEIIAEVDFTNVNNQPEQNWTISRMHEVLNEGRMTIFFQPIVTGAAREVFGYEALVRTDVPGLESPLALFDAASRLGLEVQLSQACRTEAIKTLESSGVPGALFLNTHCHERLGPELVESMREIRRQAGDRTLVLEIHEEAATSVQSLRDFAVALRQLGVQLAFDDFGVGQSRLLELSQVSPDYLKFDRSLVKDLHQGAAHTGLVANLHRTAVELGITTLAEGLETPESIAACDAIGFTHYQGFAFGRPQPIANFMTFPPQTS</sequence>
<dbReference type="eggNOG" id="COG2200">
    <property type="taxonomic scope" value="Bacteria"/>
</dbReference>
<dbReference type="OrthoDB" id="9813903at2"/>
<dbReference type="SMART" id="SM00052">
    <property type="entry name" value="EAL"/>
    <property type="match status" value="1"/>
</dbReference>
<dbReference type="PANTHER" id="PTHR33121">
    <property type="entry name" value="CYCLIC DI-GMP PHOSPHODIESTERASE PDEF"/>
    <property type="match status" value="1"/>
</dbReference>
<protein>
    <recommendedName>
        <fullName evidence="5">Cyclic-guanylate-specific phosphodiesterase</fullName>
    </recommendedName>
</protein>
<feature type="domain" description="FHA" evidence="1">
    <location>
        <begin position="45"/>
        <end position="94"/>
    </location>
</feature>
<evidence type="ECO:0000313" key="3">
    <source>
        <dbReference type="EMBL" id="EAQ79671.1"/>
    </source>
</evidence>
<dbReference type="PROSITE" id="PS50883">
    <property type="entry name" value="EAL"/>
    <property type="match status" value="1"/>
</dbReference>
<dbReference type="Gene3D" id="3.20.20.450">
    <property type="entry name" value="EAL domain"/>
    <property type="match status" value="1"/>
</dbReference>
<dbReference type="RefSeq" id="WP_002652741.1">
    <property type="nucleotide sequence ID" value="NZ_CH672376.1"/>
</dbReference>
<comment type="caution">
    <text evidence="3">The sequence shown here is derived from an EMBL/GenBank/DDBJ whole genome shotgun (WGS) entry which is preliminary data.</text>
</comment>
<reference evidence="3 4" key="1">
    <citation type="submission" date="2006-02" db="EMBL/GenBank/DDBJ databases">
        <authorList>
            <person name="Amann R."/>
            <person name="Ferriera S."/>
            <person name="Johnson J."/>
            <person name="Kravitz S."/>
            <person name="Halpern A."/>
            <person name="Remington K."/>
            <person name="Beeson K."/>
            <person name="Tran B."/>
            <person name="Rogers Y.-H."/>
            <person name="Friedman R."/>
            <person name="Venter J.C."/>
        </authorList>
    </citation>
    <scope>NUCLEOTIDE SEQUENCE [LARGE SCALE GENOMIC DNA]</scope>
    <source>
        <strain evidence="3 4">DSM 3645</strain>
    </source>
</reference>
<dbReference type="Proteomes" id="UP000004358">
    <property type="component" value="Unassembled WGS sequence"/>
</dbReference>
<dbReference type="PROSITE" id="PS50006">
    <property type="entry name" value="FHA_DOMAIN"/>
    <property type="match status" value="1"/>
</dbReference>
<dbReference type="Pfam" id="PF00498">
    <property type="entry name" value="FHA"/>
    <property type="match status" value="1"/>
</dbReference>
<proteinExistence type="predicted"/>
<name>A3ZUT5_9BACT</name>
<dbReference type="AlphaFoldDB" id="A3ZUT5"/>
<dbReference type="eggNOG" id="COG1716">
    <property type="taxonomic scope" value="Bacteria"/>
</dbReference>
<evidence type="ECO:0000313" key="4">
    <source>
        <dbReference type="Proteomes" id="UP000004358"/>
    </source>
</evidence>
<evidence type="ECO:0000259" key="1">
    <source>
        <dbReference type="PROSITE" id="PS50006"/>
    </source>
</evidence>
<dbReference type="InterPro" id="IPR001633">
    <property type="entry name" value="EAL_dom"/>
</dbReference>
<dbReference type="PANTHER" id="PTHR33121:SF76">
    <property type="entry name" value="SIGNALING PROTEIN"/>
    <property type="match status" value="1"/>
</dbReference>
<dbReference type="STRING" id="314230.DSM3645_24220"/>
<dbReference type="EMBL" id="AANZ01000013">
    <property type="protein sequence ID" value="EAQ79671.1"/>
    <property type="molecule type" value="Genomic_DNA"/>
</dbReference>
<evidence type="ECO:0000259" key="2">
    <source>
        <dbReference type="PROSITE" id="PS50883"/>
    </source>
</evidence>
<evidence type="ECO:0008006" key="5">
    <source>
        <dbReference type="Google" id="ProtNLM"/>
    </source>
</evidence>
<dbReference type="Pfam" id="PF00563">
    <property type="entry name" value="EAL"/>
    <property type="match status" value="1"/>
</dbReference>
<dbReference type="SMART" id="SM00240">
    <property type="entry name" value="FHA"/>
    <property type="match status" value="1"/>
</dbReference>
<dbReference type="InterPro" id="IPR050706">
    <property type="entry name" value="Cyclic-di-GMP_PDE-like"/>
</dbReference>
<dbReference type="InterPro" id="IPR000253">
    <property type="entry name" value="FHA_dom"/>
</dbReference>
<dbReference type="GO" id="GO:0071111">
    <property type="term" value="F:cyclic-guanylate-specific phosphodiesterase activity"/>
    <property type="evidence" value="ECO:0007669"/>
    <property type="project" value="InterPro"/>
</dbReference>
<dbReference type="Gene3D" id="2.60.200.20">
    <property type="match status" value="1"/>
</dbReference>
<organism evidence="3 4">
    <name type="scientific">Blastopirellula marina DSM 3645</name>
    <dbReference type="NCBI Taxonomy" id="314230"/>
    <lineage>
        <taxon>Bacteria</taxon>
        <taxon>Pseudomonadati</taxon>
        <taxon>Planctomycetota</taxon>
        <taxon>Planctomycetia</taxon>
        <taxon>Pirellulales</taxon>
        <taxon>Pirellulaceae</taxon>
        <taxon>Blastopirellula</taxon>
    </lineage>
</organism>
<dbReference type="InterPro" id="IPR008984">
    <property type="entry name" value="SMAD_FHA_dom_sf"/>
</dbReference>
<dbReference type="InterPro" id="IPR035919">
    <property type="entry name" value="EAL_sf"/>
</dbReference>
<dbReference type="CDD" id="cd01948">
    <property type="entry name" value="EAL"/>
    <property type="match status" value="1"/>
</dbReference>
<dbReference type="SUPFAM" id="SSF49879">
    <property type="entry name" value="SMAD/FHA domain"/>
    <property type="match status" value="1"/>
</dbReference>
<gene>
    <name evidence="3" type="ORF">DSM3645_24220</name>
</gene>
<accession>A3ZUT5</accession>